<organism evidence="6 7">
    <name type="scientific">Thalassotalea insulae</name>
    <dbReference type="NCBI Taxonomy" id="2056778"/>
    <lineage>
        <taxon>Bacteria</taxon>
        <taxon>Pseudomonadati</taxon>
        <taxon>Pseudomonadota</taxon>
        <taxon>Gammaproteobacteria</taxon>
        <taxon>Alteromonadales</taxon>
        <taxon>Colwelliaceae</taxon>
        <taxon>Thalassotalea</taxon>
    </lineage>
</organism>
<keyword evidence="1" id="KW-0805">Transcription regulation</keyword>
<gene>
    <name evidence="6" type="ORF">tinsulaeT_25710</name>
</gene>
<dbReference type="InterPro" id="IPR011075">
    <property type="entry name" value="TetR_C"/>
</dbReference>
<dbReference type="RefSeq" id="WP_284245129.1">
    <property type="nucleotide sequence ID" value="NZ_BSST01000001.1"/>
</dbReference>
<comment type="caution">
    <text evidence="6">The sequence shown here is derived from an EMBL/GenBank/DDBJ whole genome shotgun (WGS) entry which is preliminary data.</text>
</comment>
<dbReference type="Proteomes" id="UP001157186">
    <property type="component" value="Unassembled WGS sequence"/>
</dbReference>
<evidence type="ECO:0000256" key="3">
    <source>
        <dbReference type="ARBA" id="ARBA00023163"/>
    </source>
</evidence>
<dbReference type="EMBL" id="BSST01000001">
    <property type="protein sequence ID" value="GLX79231.1"/>
    <property type="molecule type" value="Genomic_DNA"/>
</dbReference>
<reference evidence="6 7" key="1">
    <citation type="submission" date="2023-03" db="EMBL/GenBank/DDBJ databases">
        <title>Draft genome sequence of Thalassotalea insulae KCTC 62186T.</title>
        <authorList>
            <person name="Sawabe T."/>
        </authorList>
    </citation>
    <scope>NUCLEOTIDE SEQUENCE [LARGE SCALE GENOMIC DNA]</scope>
    <source>
        <strain evidence="6 7">KCTC 62186</strain>
    </source>
</reference>
<evidence type="ECO:0000259" key="5">
    <source>
        <dbReference type="PROSITE" id="PS50977"/>
    </source>
</evidence>
<keyword evidence="7" id="KW-1185">Reference proteome</keyword>
<dbReference type="PANTHER" id="PTHR47506:SF8">
    <property type="entry name" value="REPRESSOR OF PUTATIVE XENOBIOTIC REDUCTASE TETR FAMILY-RELATED"/>
    <property type="match status" value="1"/>
</dbReference>
<keyword evidence="3" id="KW-0804">Transcription</keyword>
<dbReference type="SUPFAM" id="SSF46689">
    <property type="entry name" value="Homeodomain-like"/>
    <property type="match status" value="1"/>
</dbReference>
<keyword evidence="2 4" id="KW-0238">DNA-binding</keyword>
<evidence type="ECO:0000256" key="4">
    <source>
        <dbReference type="PROSITE-ProRule" id="PRU00335"/>
    </source>
</evidence>
<proteinExistence type="predicted"/>
<dbReference type="InterPro" id="IPR009057">
    <property type="entry name" value="Homeodomain-like_sf"/>
</dbReference>
<evidence type="ECO:0000256" key="2">
    <source>
        <dbReference type="ARBA" id="ARBA00023125"/>
    </source>
</evidence>
<dbReference type="Gene3D" id="1.10.10.60">
    <property type="entry name" value="Homeodomain-like"/>
    <property type="match status" value="1"/>
</dbReference>
<evidence type="ECO:0000256" key="1">
    <source>
        <dbReference type="ARBA" id="ARBA00023015"/>
    </source>
</evidence>
<evidence type="ECO:0000313" key="7">
    <source>
        <dbReference type="Proteomes" id="UP001157186"/>
    </source>
</evidence>
<feature type="domain" description="HTH tetR-type" evidence="5">
    <location>
        <begin position="5"/>
        <end position="65"/>
    </location>
</feature>
<accession>A0ABQ6GX71</accession>
<dbReference type="Pfam" id="PF16925">
    <property type="entry name" value="TetR_C_13"/>
    <property type="match status" value="1"/>
</dbReference>
<dbReference type="InterPro" id="IPR001647">
    <property type="entry name" value="HTH_TetR"/>
</dbReference>
<dbReference type="Pfam" id="PF00440">
    <property type="entry name" value="TetR_N"/>
    <property type="match status" value="1"/>
</dbReference>
<dbReference type="InterPro" id="IPR036271">
    <property type="entry name" value="Tet_transcr_reg_TetR-rel_C_sf"/>
</dbReference>
<dbReference type="Gene3D" id="1.10.357.10">
    <property type="entry name" value="Tetracycline Repressor, domain 2"/>
    <property type="match status" value="1"/>
</dbReference>
<name>A0ABQ6GX71_9GAMM</name>
<feature type="DNA-binding region" description="H-T-H motif" evidence="4">
    <location>
        <begin position="28"/>
        <end position="47"/>
    </location>
</feature>
<dbReference type="SUPFAM" id="SSF48498">
    <property type="entry name" value="Tetracyclin repressor-like, C-terminal domain"/>
    <property type="match status" value="1"/>
</dbReference>
<protein>
    <submittedName>
        <fullName evidence="6">TetR family transcriptional regulator</fullName>
    </submittedName>
</protein>
<dbReference type="InterPro" id="IPR023772">
    <property type="entry name" value="DNA-bd_HTH_TetR-type_CS"/>
</dbReference>
<sequence>MRNAEFDREKVLRGAIKAFITKGYTKTSMQDLKSATGLHPGSIYCAFENKQGLMLAAIEQYDKDKTVEFKQLFAGKERLLDGILAYLQRTVAEVTSTESGCHKACLSQKALSELCDNEPEIEEALKQSMKNWQNGFLNIFQQAQANGELNDNRPPEQRVQSLVMGIFGLRTYAQTQSDPELLASLAKQLFEDVCR</sequence>
<evidence type="ECO:0000313" key="6">
    <source>
        <dbReference type="EMBL" id="GLX79231.1"/>
    </source>
</evidence>
<dbReference type="PANTHER" id="PTHR47506">
    <property type="entry name" value="TRANSCRIPTIONAL REGULATORY PROTEIN"/>
    <property type="match status" value="1"/>
</dbReference>
<dbReference type="PROSITE" id="PS01081">
    <property type="entry name" value="HTH_TETR_1"/>
    <property type="match status" value="1"/>
</dbReference>
<dbReference type="PROSITE" id="PS50977">
    <property type="entry name" value="HTH_TETR_2"/>
    <property type="match status" value="1"/>
</dbReference>